<dbReference type="PANTHER" id="PTHR46890:SF48">
    <property type="entry name" value="RNA-DIRECTED DNA POLYMERASE"/>
    <property type="match status" value="1"/>
</dbReference>
<dbReference type="InterPro" id="IPR000477">
    <property type="entry name" value="RT_dom"/>
</dbReference>
<reference evidence="3" key="1">
    <citation type="journal article" date="2007" name="PLoS ONE">
        <title>The first genome sequence of an elite grapevine cultivar (Pinot noir Vitis vinifera L.): coping with a highly heterozygous genome.</title>
        <authorList>
            <person name="Velasco R."/>
            <person name="Zharkikh A."/>
            <person name="Troggio M."/>
            <person name="Cartwright D.A."/>
            <person name="Cestaro A."/>
            <person name="Pruss D."/>
            <person name="Pindo M."/>
            <person name="FitzGerald L.M."/>
            <person name="Vezzulli S."/>
            <person name="Reid J."/>
            <person name="Malacarne G."/>
            <person name="Iliev D."/>
            <person name="Coppola G."/>
            <person name="Wardell B."/>
            <person name="Micheletti D."/>
            <person name="Macalma T."/>
            <person name="Facci M."/>
            <person name="Mitchell J.T."/>
            <person name="Perazzolli M."/>
            <person name="Eldredge G."/>
            <person name="Gatto P."/>
            <person name="Oyzerski R."/>
            <person name="Moretto M."/>
            <person name="Gutin N."/>
            <person name="Stefanini M."/>
            <person name="Chen Y."/>
            <person name="Segala C."/>
            <person name="Davenport C."/>
            <person name="Dematte L."/>
            <person name="Mraz A."/>
            <person name="Battilana J."/>
            <person name="Stormo K."/>
            <person name="Costa F."/>
            <person name="Tao Q."/>
            <person name="Si-Ammour A."/>
            <person name="Harkins T."/>
            <person name="Lackey A."/>
            <person name="Perbost C."/>
            <person name="Taillon B."/>
            <person name="Stella A."/>
            <person name="Solovyev V."/>
            <person name="Fawcett J.A."/>
            <person name="Sterck L."/>
            <person name="Vandepoele K."/>
            <person name="Grando S.M."/>
            <person name="Toppo S."/>
            <person name="Moser C."/>
            <person name="Lanchbury J."/>
            <person name="Bogden R."/>
            <person name="Skolnick M."/>
            <person name="Sgaramella V."/>
            <person name="Bhatnagar S.K."/>
            <person name="Fontana P."/>
            <person name="Gutin A."/>
            <person name="Van de Peer Y."/>
            <person name="Salamini F."/>
            <person name="Viola R."/>
        </authorList>
    </citation>
    <scope>NUCLEOTIDE SEQUENCE</scope>
</reference>
<dbReference type="AlphaFoldDB" id="A5BHP5"/>
<dbReference type="ExpressionAtlas" id="A5BHP5">
    <property type="expression patterns" value="baseline and differential"/>
</dbReference>
<evidence type="ECO:0000256" key="1">
    <source>
        <dbReference type="SAM" id="Phobius"/>
    </source>
</evidence>
<keyword evidence="1" id="KW-0472">Membrane</keyword>
<proteinExistence type="predicted"/>
<accession>A5BHP5</accession>
<dbReference type="Pfam" id="PF00078">
    <property type="entry name" value="RVT_1"/>
    <property type="match status" value="1"/>
</dbReference>
<gene>
    <name evidence="3" type="ORF">VITISV_018339</name>
</gene>
<evidence type="ECO:0000259" key="2">
    <source>
        <dbReference type="Pfam" id="PF00078"/>
    </source>
</evidence>
<keyword evidence="1" id="KW-0812">Transmembrane</keyword>
<dbReference type="InterPro" id="IPR052343">
    <property type="entry name" value="Retrotransposon-Effector_Assoc"/>
</dbReference>
<evidence type="ECO:0000313" key="3">
    <source>
        <dbReference type="EMBL" id="CAN65670.1"/>
    </source>
</evidence>
<protein>
    <recommendedName>
        <fullName evidence="2">Reverse transcriptase domain-containing protein</fullName>
    </recommendedName>
</protein>
<sequence>MEDIFFDFMDFMKKPSVIETLLDILLCAVPIWVAVMIGLVIGWSWRPRWTGLVYLGLRSKFRFLWTAPPGFGARRLWLAFTALSAFSVGRTIWSNFKVKRKGPTAAAASSSPAGTARSVEGNGGDSGRLRGVLHETIHSTQGAFVQGRQILDAVLIANEIVDERRRSGEEGVVFKLDFEKAYDHVRWDFLDQVLEKKGFSPRWRKWMSGCLSSVSYAILVNGSAKGWVKASRRLRQVQPKACHCLGCLHPEKSPTLDAKPGGLWMFKPIMEVHQVHVEFSTLAYDLDRGEASWYCTTKHPQGKQVKLSAFLEERGEEVIKSGFPCCLDTRPAEIEQDIVTENDLDHLLHLLERKDGEMAWQGMMERSTPNMSYQAWRHDPELYWFQWNPGMRNFGRFGQGPNSLNQLFVK</sequence>
<organism evidence="3">
    <name type="scientific">Vitis vinifera</name>
    <name type="common">Grape</name>
    <dbReference type="NCBI Taxonomy" id="29760"/>
    <lineage>
        <taxon>Eukaryota</taxon>
        <taxon>Viridiplantae</taxon>
        <taxon>Streptophyta</taxon>
        <taxon>Embryophyta</taxon>
        <taxon>Tracheophyta</taxon>
        <taxon>Spermatophyta</taxon>
        <taxon>Magnoliopsida</taxon>
        <taxon>eudicotyledons</taxon>
        <taxon>Gunneridae</taxon>
        <taxon>Pentapetalae</taxon>
        <taxon>rosids</taxon>
        <taxon>Vitales</taxon>
        <taxon>Vitaceae</taxon>
        <taxon>Viteae</taxon>
        <taxon>Vitis</taxon>
    </lineage>
</organism>
<dbReference type="PANTHER" id="PTHR46890">
    <property type="entry name" value="NON-LTR RETROLELEMENT REVERSE TRANSCRIPTASE-LIKE PROTEIN-RELATED"/>
    <property type="match status" value="1"/>
</dbReference>
<name>A5BHP5_VITVI</name>
<feature type="transmembrane region" description="Helical" evidence="1">
    <location>
        <begin position="21"/>
        <end position="45"/>
    </location>
</feature>
<dbReference type="EMBL" id="AM459860">
    <property type="protein sequence ID" value="CAN65670.1"/>
    <property type="molecule type" value="Genomic_DNA"/>
</dbReference>
<feature type="domain" description="Reverse transcriptase" evidence="2">
    <location>
        <begin position="128"/>
        <end position="236"/>
    </location>
</feature>
<keyword evidence="1" id="KW-1133">Transmembrane helix</keyword>